<evidence type="ECO:0000313" key="4">
    <source>
        <dbReference type="EMBL" id="GMI21310.1"/>
    </source>
</evidence>
<dbReference type="PANTHER" id="PTHR13018:SF135">
    <property type="entry name" value="CSC1_OSCA1-LIKE 7TM REGION DOMAIN-CONTAINING PROTEIN"/>
    <property type="match status" value="1"/>
</dbReference>
<feature type="transmembrane region" description="Helical" evidence="2">
    <location>
        <begin position="295"/>
        <end position="316"/>
    </location>
</feature>
<comment type="caution">
    <text evidence="4">The sequence shown here is derived from an EMBL/GenBank/DDBJ whole genome shotgun (WGS) entry which is preliminary data.</text>
</comment>
<feature type="transmembrane region" description="Helical" evidence="2">
    <location>
        <begin position="898"/>
        <end position="919"/>
    </location>
</feature>
<keyword evidence="2" id="KW-0472">Membrane</keyword>
<evidence type="ECO:0000256" key="2">
    <source>
        <dbReference type="SAM" id="Phobius"/>
    </source>
</evidence>
<gene>
    <name evidence="4" type="ORF">TeGR_g4861</name>
</gene>
<dbReference type="PANTHER" id="PTHR13018">
    <property type="entry name" value="PROBABLE MEMBRANE PROTEIN DUF221-RELATED"/>
    <property type="match status" value="1"/>
</dbReference>
<keyword evidence="2" id="KW-1133">Transmembrane helix</keyword>
<protein>
    <recommendedName>
        <fullName evidence="3">CSC1/OSCA1-like cytosolic domain-containing protein</fullName>
    </recommendedName>
</protein>
<dbReference type="EMBL" id="BRYB01000046">
    <property type="protein sequence ID" value="GMI21310.1"/>
    <property type="molecule type" value="Genomic_DNA"/>
</dbReference>
<keyword evidence="2" id="KW-0812">Transmembrane</keyword>
<name>A0ABQ6M835_9STRA</name>
<proteinExistence type="predicted"/>
<evidence type="ECO:0000313" key="5">
    <source>
        <dbReference type="Proteomes" id="UP001165060"/>
    </source>
</evidence>
<dbReference type="InterPro" id="IPR045122">
    <property type="entry name" value="Csc1-like"/>
</dbReference>
<evidence type="ECO:0000256" key="1">
    <source>
        <dbReference type="SAM" id="MobiDB-lite"/>
    </source>
</evidence>
<keyword evidence="5" id="KW-1185">Reference proteome</keyword>
<sequence length="1101" mass="122974">MSSEGELDGFLQEADQTLTPGYLKRLSKAGNDYAAALTHDPTTKKGKKAFAKAVEAEASSNSQAPPKITIPVPSDSSPVKTKPGIVTPRRTPKNVAIKKDLTKDQVKMQKRMSHPSSAVMMTLWQLGDDLASLQAQIQALRETPNKPMELLKAKTKLAQLNGQVEMLQFDKIDAVVTTELASGRTEARDERRRLTLLAEETNELVHVLALELKERYENTGPDVTLSWEYHKKHTIPMRVIKEPDPSDPNASSKVDYRKLEPGEHVSGAEPYSVWATPVDEIGDFGIGLLLYFKMLIGLGWLSLLMALAGAYNIAYYDSDEFSANQPSLPNFSILHGTGVCDQHEAACTVPEEDGGCTCTTTGGDVTTIEGDGCSFTNDCAFRIEQGYSDLAIAGCFLLFNVYMGWSHGKIATKADEAEQTAQDYSLMVNDPDPDATDPDEWKKFFSQFGHVSYVSVAINNATLMKELANRKNIMKMLGYEKGMKGKTEDELVEFDIAENDELYAALPVHAKKLSGLVQLRRRLSLVDDKIEKCITNKKFVATKVFVVFEKEAYQRSALRQLTTGVIPAYMDANSNILPRYIFRGTNVLDVSEAPEPTDVIWENLEVPFKTRSLQYMATLLFTVALISACAVLIYYMTVVDSSGFFAAFFISVTNAVMPAVIKFVNDKEQHLTEGSKQTSLLVKLVILRWTTTGFIVLAIRKETLSEEFIGKVWAILLADALTTPMMRLLDPVNRFKMYVWAKKSSSQEKMNSYFDGTAWFLAERYTDMTKTVFVSLFFNAIFPVGLFVTALAMLVSYWVDKYSLFRVWKSPPAMGGTLAAAARFQISLVFLLHCMVTYHFFAGWPFDGVMKAGATTTMDLDGAGAQSVFLYTDIKDEQYSYNVFNFKTQAWYTEDQDWMAWVYALLNIFAVAVFTSWYFGEASNYGFHKLFKGVYVPVGEPHDDAFSFVPGIQTYVPCITRKGLPNPLLATDMTEMDREHISFTVKDYTPFDITKSNVFSGKGVSRSRLREAFSKCKQYKSAELMDWEIQNVEVDMDTIKSWEKQASAMKKEELKGNLEDVGGIGKTGATVIGGVKHWSGEGKKKSERESMMGFGVGSHEL</sequence>
<feature type="transmembrane region" description="Helical" evidence="2">
    <location>
        <begin position="643"/>
        <end position="661"/>
    </location>
</feature>
<feature type="transmembrane region" description="Helical" evidence="2">
    <location>
        <begin position="776"/>
        <end position="799"/>
    </location>
</feature>
<feature type="transmembrane region" description="Helical" evidence="2">
    <location>
        <begin position="615"/>
        <end position="636"/>
    </location>
</feature>
<organism evidence="4 5">
    <name type="scientific">Tetraparma gracilis</name>
    <dbReference type="NCBI Taxonomy" id="2962635"/>
    <lineage>
        <taxon>Eukaryota</taxon>
        <taxon>Sar</taxon>
        <taxon>Stramenopiles</taxon>
        <taxon>Ochrophyta</taxon>
        <taxon>Bolidophyceae</taxon>
        <taxon>Parmales</taxon>
        <taxon>Triparmaceae</taxon>
        <taxon>Tetraparma</taxon>
    </lineage>
</organism>
<dbReference type="Proteomes" id="UP001165060">
    <property type="component" value="Unassembled WGS sequence"/>
</dbReference>
<feature type="transmembrane region" description="Helical" evidence="2">
    <location>
        <begin position="820"/>
        <end position="841"/>
    </location>
</feature>
<feature type="region of interest" description="Disordered" evidence="1">
    <location>
        <begin position="54"/>
        <end position="89"/>
    </location>
</feature>
<dbReference type="Pfam" id="PF14703">
    <property type="entry name" value="PHM7_cyt"/>
    <property type="match status" value="1"/>
</dbReference>
<feature type="compositionally biased region" description="Basic and acidic residues" evidence="1">
    <location>
        <begin position="1078"/>
        <end position="1090"/>
    </location>
</feature>
<feature type="region of interest" description="Disordered" evidence="1">
    <location>
        <begin position="1078"/>
        <end position="1101"/>
    </location>
</feature>
<accession>A0ABQ6M835</accession>
<evidence type="ECO:0000259" key="3">
    <source>
        <dbReference type="Pfam" id="PF14703"/>
    </source>
</evidence>
<dbReference type="InterPro" id="IPR027815">
    <property type="entry name" value="CSC1/OSCA1-like_cyt"/>
</dbReference>
<reference evidence="4 5" key="1">
    <citation type="journal article" date="2023" name="Commun. Biol.">
        <title>Genome analysis of Parmales, the sister group of diatoms, reveals the evolutionary specialization of diatoms from phago-mixotrophs to photoautotrophs.</title>
        <authorList>
            <person name="Ban H."/>
            <person name="Sato S."/>
            <person name="Yoshikawa S."/>
            <person name="Yamada K."/>
            <person name="Nakamura Y."/>
            <person name="Ichinomiya M."/>
            <person name="Sato N."/>
            <person name="Blanc-Mathieu R."/>
            <person name="Endo H."/>
            <person name="Kuwata A."/>
            <person name="Ogata H."/>
        </authorList>
    </citation>
    <scope>NUCLEOTIDE SEQUENCE [LARGE SCALE GENOMIC DNA]</scope>
</reference>
<feature type="domain" description="CSC1/OSCA1-like cytosolic" evidence="3">
    <location>
        <begin position="424"/>
        <end position="603"/>
    </location>
</feature>